<dbReference type="AlphaFoldDB" id="A0A914PLI7"/>
<organism evidence="1 2">
    <name type="scientific">Panagrolaimus davidi</name>
    <dbReference type="NCBI Taxonomy" id="227884"/>
    <lineage>
        <taxon>Eukaryota</taxon>
        <taxon>Metazoa</taxon>
        <taxon>Ecdysozoa</taxon>
        <taxon>Nematoda</taxon>
        <taxon>Chromadorea</taxon>
        <taxon>Rhabditida</taxon>
        <taxon>Tylenchina</taxon>
        <taxon>Panagrolaimomorpha</taxon>
        <taxon>Panagrolaimoidea</taxon>
        <taxon>Panagrolaimidae</taxon>
        <taxon>Panagrolaimus</taxon>
    </lineage>
</organism>
<dbReference type="Proteomes" id="UP000887578">
    <property type="component" value="Unplaced"/>
</dbReference>
<proteinExistence type="predicted"/>
<name>A0A914PLI7_9BILA</name>
<keyword evidence="1" id="KW-1185">Reference proteome</keyword>
<accession>A0A914PLI7</accession>
<dbReference type="WBParaSite" id="PDA_v2.g19315.t1">
    <property type="protein sequence ID" value="PDA_v2.g19315.t1"/>
    <property type="gene ID" value="PDA_v2.g19315"/>
</dbReference>
<reference evidence="2" key="1">
    <citation type="submission" date="2022-11" db="UniProtKB">
        <authorList>
            <consortium name="WormBaseParasite"/>
        </authorList>
    </citation>
    <scope>IDENTIFICATION</scope>
</reference>
<evidence type="ECO:0000313" key="1">
    <source>
        <dbReference type="Proteomes" id="UP000887578"/>
    </source>
</evidence>
<protein>
    <submittedName>
        <fullName evidence="2">Uncharacterized protein</fullName>
    </submittedName>
</protein>
<sequence length="66" mass="7727">MYPETQYSVEYFPELSPDFKEKLQKIVNEIIKTGLTEFPPPEIEFTGQNKTSLRALKELLNLYTSK</sequence>
<evidence type="ECO:0000313" key="2">
    <source>
        <dbReference type="WBParaSite" id="PDA_v2.g19315.t1"/>
    </source>
</evidence>